<dbReference type="SUPFAM" id="SSF56672">
    <property type="entry name" value="DNA/RNA polymerases"/>
    <property type="match status" value="1"/>
</dbReference>
<evidence type="ECO:0000313" key="2">
    <source>
        <dbReference type="EMBL" id="OGN03876.1"/>
    </source>
</evidence>
<dbReference type="Proteomes" id="UP000177507">
    <property type="component" value="Unassembled WGS sequence"/>
</dbReference>
<dbReference type="PANTHER" id="PTHR34047">
    <property type="entry name" value="NUCLEAR INTRON MATURASE 1, MITOCHONDRIAL-RELATED"/>
    <property type="match status" value="1"/>
</dbReference>
<protein>
    <recommendedName>
        <fullName evidence="1">Reverse transcriptase domain-containing protein</fullName>
    </recommendedName>
</protein>
<dbReference type="InterPro" id="IPR043502">
    <property type="entry name" value="DNA/RNA_pol_sf"/>
</dbReference>
<organism evidence="2 3">
    <name type="scientific">Candidatus Yanofskybacteria bacterium RIFCSPHIGHO2_01_FULL_44_17</name>
    <dbReference type="NCBI Taxonomy" id="1802668"/>
    <lineage>
        <taxon>Bacteria</taxon>
        <taxon>Candidatus Yanofskyibacteriota</taxon>
    </lineage>
</organism>
<gene>
    <name evidence="2" type="ORF">A2831_03100</name>
</gene>
<dbReference type="InterPro" id="IPR043128">
    <property type="entry name" value="Rev_trsase/Diguanyl_cyclase"/>
</dbReference>
<dbReference type="Pfam" id="PF00078">
    <property type="entry name" value="RVT_1"/>
    <property type="match status" value="1"/>
</dbReference>
<sequence>MKTYNNIFYKIIELENLFWAWDGFKKDKQNRKDVQIFEWKLEENIFQLHRDLKNKKYKHGPYKSFFIQDPKQRHIHKATVRDRVLHHAIFSVVNPLFEETFIANSFSCRIGKGTHRGIISLNKTLGMIGKTGFEKCWALKSDIKKFFQTVDHQILLGIIRKRIKDADAMWLLQEIIGSFLSEKSDIFYNRGLPIGNLTSQLFANIYLNELDQFVKNKLKVKHYWRYTDDFIIASENHGYLKERLSLVSNFLANNLKLELHPNKMTIRKFQQGIDFLGYVTLPHHQTLRTKTKKRIFRKLKKRIVEYKSDLITRKTLDQSLQSYLGVLTHADAYKLSEQLKNQFWFWLNE</sequence>
<dbReference type="CDD" id="cd01651">
    <property type="entry name" value="RT_G2_intron"/>
    <property type="match status" value="1"/>
</dbReference>
<dbReference type="PROSITE" id="PS50878">
    <property type="entry name" value="RT_POL"/>
    <property type="match status" value="1"/>
</dbReference>
<dbReference type="InterPro" id="IPR051083">
    <property type="entry name" value="GrpII_Intron_Splice-Mob/Def"/>
</dbReference>
<accession>A0A1F8EV11</accession>
<dbReference type="STRING" id="1802668.A2831_03100"/>
<proteinExistence type="predicted"/>
<comment type="caution">
    <text evidence="2">The sequence shown here is derived from an EMBL/GenBank/DDBJ whole genome shotgun (WGS) entry which is preliminary data.</text>
</comment>
<dbReference type="Gene3D" id="3.30.70.270">
    <property type="match status" value="1"/>
</dbReference>
<evidence type="ECO:0000313" key="3">
    <source>
        <dbReference type="Proteomes" id="UP000177507"/>
    </source>
</evidence>
<dbReference type="InterPro" id="IPR000477">
    <property type="entry name" value="RT_dom"/>
</dbReference>
<name>A0A1F8EV11_9BACT</name>
<dbReference type="AlphaFoldDB" id="A0A1F8EV11"/>
<dbReference type="EMBL" id="MGJI01000029">
    <property type="protein sequence ID" value="OGN03876.1"/>
    <property type="molecule type" value="Genomic_DNA"/>
</dbReference>
<reference evidence="2 3" key="1">
    <citation type="journal article" date="2016" name="Nat. Commun.">
        <title>Thousands of microbial genomes shed light on interconnected biogeochemical processes in an aquifer system.</title>
        <authorList>
            <person name="Anantharaman K."/>
            <person name="Brown C.T."/>
            <person name="Hug L.A."/>
            <person name="Sharon I."/>
            <person name="Castelle C.J."/>
            <person name="Probst A.J."/>
            <person name="Thomas B.C."/>
            <person name="Singh A."/>
            <person name="Wilkins M.J."/>
            <person name="Karaoz U."/>
            <person name="Brodie E.L."/>
            <person name="Williams K.H."/>
            <person name="Hubbard S.S."/>
            <person name="Banfield J.F."/>
        </authorList>
    </citation>
    <scope>NUCLEOTIDE SEQUENCE [LARGE SCALE GENOMIC DNA]</scope>
</reference>
<dbReference type="PANTHER" id="PTHR34047:SF8">
    <property type="entry name" value="PROTEIN YKFC"/>
    <property type="match status" value="1"/>
</dbReference>
<evidence type="ECO:0000259" key="1">
    <source>
        <dbReference type="PROSITE" id="PS50878"/>
    </source>
</evidence>
<feature type="domain" description="Reverse transcriptase" evidence="1">
    <location>
        <begin position="1"/>
        <end position="280"/>
    </location>
</feature>